<dbReference type="PANTHER" id="PTHR22642:SF2">
    <property type="entry name" value="PROTEIN LONG AFTER FAR-RED 3"/>
    <property type="match status" value="1"/>
</dbReference>
<proteinExistence type="predicted"/>
<accession>A0A916YCM8</accession>
<dbReference type="SUPFAM" id="SSF51556">
    <property type="entry name" value="Metallo-dependent hydrolases"/>
    <property type="match status" value="1"/>
</dbReference>
<protein>
    <submittedName>
        <fullName evidence="2">Amidohydrolase</fullName>
    </submittedName>
</protein>
<reference evidence="2" key="2">
    <citation type="submission" date="2020-09" db="EMBL/GenBank/DDBJ databases">
        <authorList>
            <person name="Sun Q."/>
            <person name="Zhou Y."/>
        </authorList>
    </citation>
    <scope>NUCLEOTIDE SEQUENCE</scope>
    <source>
        <strain evidence="2">CGMCC 1.15152</strain>
    </source>
</reference>
<evidence type="ECO:0000313" key="3">
    <source>
        <dbReference type="Proteomes" id="UP000633205"/>
    </source>
</evidence>
<organism evidence="2 3">
    <name type="scientific">Microbacterium faecale</name>
    <dbReference type="NCBI Taxonomy" id="1804630"/>
    <lineage>
        <taxon>Bacteria</taxon>
        <taxon>Bacillati</taxon>
        <taxon>Actinomycetota</taxon>
        <taxon>Actinomycetes</taxon>
        <taxon>Micrococcales</taxon>
        <taxon>Microbacteriaceae</taxon>
        <taxon>Microbacterium</taxon>
    </lineage>
</organism>
<gene>
    <name evidence="2" type="ORF">GCM10010915_20900</name>
</gene>
<dbReference type="GO" id="GO:0016810">
    <property type="term" value="F:hydrolase activity, acting on carbon-nitrogen (but not peptide) bonds"/>
    <property type="evidence" value="ECO:0007669"/>
    <property type="project" value="InterPro"/>
</dbReference>
<dbReference type="Gene3D" id="3.10.310.70">
    <property type="match status" value="1"/>
</dbReference>
<dbReference type="RefSeq" id="WP_188712174.1">
    <property type="nucleotide sequence ID" value="NZ_BMHO01000001.1"/>
</dbReference>
<feature type="domain" description="Amidohydrolase 3" evidence="1">
    <location>
        <begin position="58"/>
        <end position="498"/>
    </location>
</feature>
<keyword evidence="3" id="KW-1185">Reference proteome</keyword>
<dbReference type="PANTHER" id="PTHR22642">
    <property type="entry name" value="IMIDAZOLONEPROPIONASE"/>
    <property type="match status" value="1"/>
</dbReference>
<reference evidence="2" key="1">
    <citation type="journal article" date="2014" name="Int. J. Syst. Evol. Microbiol.">
        <title>Complete genome sequence of Corynebacterium casei LMG S-19264T (=DSM 44701T), isolated from a smear-ripened cheese.</title>
        <authorList>
            <consortium name="US DOE Joint Genome Institute (JGI-PGF)"/>
            <person name="Walter F."/>
            <person name="Albersmeier A."/>
            <person name="Kalinowski J."/>
            <person name="Ruckert C."/>
        </authorList>
    </citation>
    <scope>NUCLEOTIDE SEQUENCE</scope>
    <source>
        <strain evidence="2">CGMCC 1.15152</strain>
    </source>
</reference>
<comment type="caution">
    <text evidence="2">The sequence shown here is derived from an EMBL/GenBank/DDBJ whole genome shotgun (WGS) entry which is preliminary data.</text>
</comment>
<dbReference type="AlphaFoldDB" id="A0A916YCM8"/>
<dbReference type="InterPro" id="IPR011059">
    <property type="entry name" value="Metal-dep_hydrolase_composite"/>
</dbReference>
<dbReference type="InterPro" id="IPR013108">
    <property type="entry name" value="Amidohydro_3"/>
</dbReference>
<dbReference type="Gene3D" id="2.30.40.10">
    <property type="entry name" value="Urease, subunit C, domain 1"/>
    <property type="match status" value="1"/>
</dbReference>
<name>A0A916YCM8_9MICO</name>
<dbReference type="Pfam" id="PF07969">
    <property type="entry name" value="Amidohydro_3"/>
    <property type="match status" value="1"/>
</dbReference>
<evidence type="ECO:0000313" key="2">
    <source>
        <dbReference type="EMBL" id="GGD39952.1"/>
    </source>
</evidence>
<dbReference type="Gene3D" id="3.20.20.140">
    <property type="entry name" value="Metal-dependent hydrolases"/>
    <property type="match status" value="1"/>
</dbReference>
<dbReference type="SUPFAM" id="SSF51338">
    <property type="entry name" value="Composite domain of metallo-dependent hydrolases"/>
    <property type="match status" value="1"/>
</dbReference>
<sequence length="501" mass="52703">MNFGSVVDVVANARIAGEGRDLIAHPDVERDGLFDLWLADGRIVDIAPAGNLRRRGAVLDVEGSWVVPGLRDHHVHFVPWALTAERGSVAEASGAIEAARIAATAPVRGDGRRILVGMRDALWADAPSLALLDETTGDVPTYVVNSDLHSLWLNSAAHRCEGIAPDAAGVLREQAAFDVGTRINDVAEEVADAAVERAARRAAARGLVGLSDLDITWNVDAWRRRVDRGWDLLRVAFGVYPEHLDQARAQELETGLALSANGLVTVGPLKVIADGSLGTRTAATTVGYSDQTGRGAMNIGQADLTELLIRAAGAGFATTVHAIGDETATAALDAFATAGVPGRMEHAQLVSPADIPRFARLGVEASVQPQHAIDDRDLTDTLWADQTARAYPLRALRDAGATLLFGSDAPVSPLDPWTQIAAAVFRTDDERASWDSDQAIDVRTALAASTAGGSTDPHVILPGSVADLAIIAHDPLAATRAQLAAMPVHATLLGGRLTHLA</sequence>
<evidence type="ECO:0000259" key="1">
    <source>
        <dbReference type="Pfam" id="PF07969"/>
    </source>
</evidence>
<dbReference type="Proteomes" id="UP000633205">
    <property type="component" value="Unassembled WGS sequence"/>
</dbReference>
<dbReference type="InterPro" id="IPR032466">
    <property type="entry name" value="Metal_Hydrolase"/>
</dbReference>
<dbReference type="EMBL" id="BMHO01000001">
    <property type="protein sequence ID" value="GGD39952.1"/>
    <property type="molecule type" value="Genomic_DNA"/>
</dbReference>